<gene>
    <name evidence="2" type="ORF">CALVIDRAFT_466606</name>
</gene>
<evidence type="ECO:0000313" key="2">
    <source>
        <dbReference type="EMBL" id="KZO99165.1"/>
    </source>
</evidence>
<evidence type="ECO:0008006" key="4">
    <source>
        <dbReference type="Google" id="ProtNLM"/>
    </source>
</evidence>
<dbReference type="Proteomes" id="UP000076738">
    <property type="component" value="Unassembled WGS sequence"/>
</dbReference>
<dbReference type="OrthoDB" id="1862401at2759"/>
<dbReference type="PANTHER" id="PTHR31642">
    <property type="entry name" value="TRICHOTHECENE 3-O-ACETYLTRANSFERASE"/>
    <property type="match status" value="1"/>
</dbReference>
<dbReference type="GO" id="GO:0016747">
    <property type="term" value="F:acyltransferase activity, transferring groups other than amino-acyl groups"/>
    <property type="evidence" value="ECO:0007669"/>
    <property type="project" value="TreeGrafter"/>
</dbReference>
<evidence type="ECO:0000256" key="1">
    <source>
        <dbReference type="ARBA" id="ARBA00022679"/>
    </source>
</evidence>
<dbReference type="Pfam" id="PF02458">
    <property type="entry name" value="Transferase"/>
    <property type="match status" value="1"/>
</dbReference>
<dbReference type="InterPro" id="IPR023213">
    <property type="entry name" value="CAT-like_dom_sf"/>
</dbReference>
<accession>A0A167PVT0</accession>
<keyword evidence="3" id="KW-1185">Reference proteome</keyword>
<dbReference type="PANTHER" id="PTHR31642:SF310">
    <property type="entry name" value="FATTY ALCOHOL:CAFFEOYL-COA ACYLTRANSFERASE"/>
    <property type="match status" value="1"/>
</dbReference>
<name>A0A167PVT0_CALVF</name>
<reference evidence="2 3" key="1">
    <citation type="journal article" date="2016" name="Mol. Biol. Evol.">
        <title>Comparative Genomics of Early-Diverging Mushroom-Forming Fungi Provides Insights into the Origins of Lignocellulose Decay Capabilities.</title>
        <authorList>
            <person name="Nagy L.G."/>
            <person name="Riley R."/>
            <person name="Tritt A."/>
            <person name="Adam C."/>
            <person name="Daum C."/>
            <person name="Floudas D."/>
            <person name="Sun H."/>
            <person name="Yadav J.S."/>
            <person name="Pangilinan J."/>
            <person name="Larsson K.H."/>
            <person name="Matsuura K."/>
            <person name="Barry K."/>
            <person name="Labutti K."/>
            <person name="Kuo R."/>
            <person name="Ohm R.A."/>
            <person name="Bhattacharya S.S."/>
            <person name="Shirouzu T."/>
            <person name="Yoshinaga Y."/>
            <person name="Martin F.M."/>
            <person name="Grigoriev I.V."/>
            <person name="Hibbett D.S."/>
        </authorList>
    </citation>
    <scope>NUCLEOTIDE SEQUENCE [LARGE SCALE GENOMIC DNA]</scope>
    <source>
        <strain evidence="2 3">TUFC12733</strain>
    </source>
</reference>
<keyword evidence="1" id="KW-0808">Transferase</keyword>
<dbReference type="Gene3D" id="3.30.559.10">
    <property type="entry name" value="Chloramphenicol acetyltransferase-like domain"/>
    <property type="match status" value="2"/>
</dbReference>
<dbReference type="EMBL" id="KV417273">
    <property type="protein sequence ID" value="KZO99165.1"/>
    <property type="molecule type" value="Genomic_DNA"/>
</dbReference>
<dbReference type="InterPro" id="IPR050317">
    <property type="entry name" value="Plant_Fungal_Acyltransferase"/>
</dbReference>
<evidence type="ECO:0000313" key="3">
    <source>
        <dbReference type="Proteomes" id="UP000076738"/>
    </source>
</evidence>
<feature type="non-terminal residue" evidence="2">
    <location>
        <position position="1"/>
    </location>
</feature>
<organism evidence="2 3">
    <name type="scientific">Calocera viscosa (strain TUFC12733)</name>
    <dbReference type="NCBI Taxonomy" id="1330018"/>
    <lineage>
        <taxon>Eukaryota</taxon>
        <taxon>Fungi</taxon>
        <taxon>Dikarya</taxon>
        <taxon>Basidiomycota</taxon>
        <taxon>Agaricomycotina</taxon>
        <taxon>Dacrymycetes</taxon>
        <taxon>Dacrymycetales</taxon>
        <taxon>Dacrymycetaceae</taxon>
        <taxon>Calocera</taxon>
    </lineage>
</organism>
<feature type="non-terminal residue" evidence="2">
    <location>
        <position position="342"/>
    </location>
</feature>
<dbReference type="AlphaFoldDB" id="A0A167PVT0"/>
<proteinExistence type="predicted"/>
<sequence length="342" mass="38126">PDVVDPVLCDNEHPPTNKDPLVRIKVTSFVNTGETSITFAFCHVLGDGLTFHRFTNMISQFYRGLPEAHPLPTYETYFRGPPTIPRHMTQQVAQDAAPHLLRHYDNNDIGELYTRSFLSTTRLDMQFSLDELNILKSEASRRAGRNVSKQDALAAYLITVINRIRDTQITQVVNLLNIRGEGEAPGGFQLPSPSSAGAQLLHIFSAPLAREDTQDLGKVAKRVGETVRQVRDAEYVRRAAAATIAIMAELFGSSRQAYWGAGPNQVVLNNCFKLTSPDTHFGYPGKAIFVVNGSMERYIRIWAGNPKRNGDGTWRPNEGSADVSFRIEHELAEPFMKLLAED</sequence>
<protein>
    <recommendedName>
        <fullName evidence="4">Transferase-domain-containing protein</fullName>
    </recommendedName>
</protein>